<name>A0ABP8B4T1_9ACTN</name>
<keyword evidence="2" id="KW-0663">Pyridoxal phosphate</keyword>
<dbReference type="PIRSF" id="PIRSF000390">
    <property type="entry name" value="PLP_StrS"/>
    <property type="match status" value="1"/>
</dbReference>
<dbReference type="PANTHER" id="PTHR30244">
    <property type="entry name" value="TRANSAMINASE"/>
    <property type="match status" value="1"/>
</dbReference>
<evidence type="ECO:0000256" key="2">
    <source>
        <dbReference type="RuleBase" id="RU004508"/>
    </source>
</evidence>
<sequence length="362" mass="38630">MIVGRTSTLAETLLATVERMPSAAGGPLVAELEKELATAFGTAHAVAVSSGTAALHTALVAAGTGPGDEVLVPAVCVPMTLAAVIHCGARPIPVDCDESGFELDYDDLSSKLTARTRAVLPVHLAGRCLDLRRLANFAGTHGLALIEDACQAQGSIFGDRFAGTHGTGCFSLKDGKILWAGEGGYVLTNDAELADTARRFRTHGQVRHSRAGTRFGHNYRMPELTAALAQANLRLFPQLLARRRRQTALLAALLDGLPGVVFPFPAIAETWNGYAPIFRLALSRPRELCLRLAHAGVPNSVGTFGLISADQLPAMVSYGPAPCPRARESVDRTLAVVIQEQDDDERIRQLADTITREVRQWA</sequence>
<comment type="caution">
    <text evidence="3">The sequence shown here is derived from an EMBL/GenBank/DDBJ whole genome shotgun (WGS) entry which is preliminary data.</text>
</comment>
<gene>
    <name evidence="3" type="ORF">GCM10022252_48100</name>
</gene>
<keyword evidence="3" id="KW-0032">Aminotransferase</keyword>
<dbReference type="InterPro" id="IPR015424">
    <property type="entry name" value="PyrdxlP-dep_Trfase"/>
</dbReference>
<keyword evidence="4" id="KW-1185">Reference proteome</keyword>
<organism evidence="3 4">
    <name type="scientific">Streptosporangium oxazolinicum</name>
    <dbReference type="NCBI Taxonomy" id="909287"/>
    <lineage>
        <taxon>Bacteria</taxon>
        <taxon>Bacillati</taxon>
        <taxon>Actinomycetota</taxon>
        <taxon>Actinomycetes</taxon>
        <taxon>Streptosporangiales</taxon>
        <taxon>Streptosporangiaceae</taxon>
        <taxon>Streptosporangium</taxon>
    </lineage>
</organism>
<dbReference type="InterPro" id="IPR015422">
    <property type="entry name" value="PyrdxlP-dep_Trfase_small"/>
</dbReference>
<dbReference type="InterPro" id="IPR015421">
    <property type="entry name" value="PyrdxlP-dep_Trfase_major"/>
</dbReference>
<dbReference type="InterPro" id="IPR000653">
    <property type="entry name" value="DegT/StrS_aminotransferase"/>
</dbReference>
<proteinExistence type="inferred from homology"/>
<dbReference type="RefSeq" id="WP_344920272.1">
    <property type="nucleotide sequence ID" value="NZ_BAABAQ010000009.1"/>
</dbReference>
<dbReference type="Gene3D" id="3.90.1150.10">
    <property type="entry name" value="Aspartate Aminotransferase, domain 1"/>
    <property type="match status" value="1"/>
</dbReference>
<protein>
    <submittedName>
        <fullName evidence="3">DegT/DnrJ/EryC1/StrS family aminotransferase</fullName>
    </submittedName>
</protein>
<dbReference type="PANTHER" id="PTHR30244:SF34">
    <property type="entry name" value="DTDP-4-AMINO-4,6-DIDEOXYGALACTOSE TRANSAMINASE"/>
    <property type="match status" value="1"/>
</dbReference>
<evidence type="ECO:0000313" key="4">
    <source>
        <dbReference type="Proteomes" id="UP001501251"/>
    </source>
</evidence>
<dbReference type="EMBL" id="BAABAQ010000009">
    <property type="protein sequence ID" value="GAA4198149.1"/>
    <property type="molecule type" value="Genomic_DNA"/>
</dbReference>
<dbReference type="Gene3D" id="3.40.640.10">
    <property type="entry name" value="Type I PLP-dependent aspartate aminotransferase-like (Major domain)"/>
    <property type="match status" value="1"/>
</dbReference>
<dbReference type="Pfam" id="PF01041">
    <property type="entry name" value="DegT_DnrJ_EryC1"/>
    <property type="match status" value="1"/>
</dbReference>
<evidence type="ECO:0000256" key="1">
    <source>
        <dbReference type="ARBA" id="ARBA00001933"/>
    </source>
</evidence>
<keyword evidence="3" id="KW-0808">Transferase</keyword>
<reference evidence="4" key="1">
    <citation type="journal article" date="2019" name="Int. J. Syst. Evol. Microbiol.">
        <title>The Global Catalogue of Microorganisms (GCM) 10K type strain sequencing project: providing services to taxonomists for standard genome sequencing and annotation.</title>
        <authorList>
            <consortium name="The Broad Institute Genomics Platform"/>
            <consortium name="The Broad Institute Genome Sequencing Center for Infectious Disease"/>
            <person name="Wu L."/>
            <person name="Ma J."/>
        </authorList>
    </citation>
    <scope>NUCLEOTIDE SEQUENCE [LARGE SCALE GENOMIC DNA]</scope>
    <source>
        <strain evidence="4">JCM 17388</strain>
    </source>
</reference>
<accession>A0ABP8B4T1</accession>
<evidence type="ECO:0000313" key="3">
    <source>
        <dbReference type="EMBL" id="GAA4198149.1"/>
    </source>
</evidence>
<comment type="cofactor">
    <cofactor evidence="1">
        <name>pyridoxal 5'-phosphate</name>
        <dbReference type="ChEBI" id="CHEBI:597326"/>
    </cofactor>
</comment>
<dbReference type="SUPFAM" id="SSF53383">
    <property type="entry name" value="PLP-dependent transferases"/>
    <property type="match status" value="1"/>
</dbReference>
<dbReference type="GO" id="GO:0008483">
    <property type="term" value="F:transaminase activity"/>
    <property type="evidence" value="ECO:0007669"/>
    <property type="project" value="UniProtKB-KW"/>
</dbReference>
<dbReference type="Proteomes" id="UP001501251">
    <property type="component" value="Unassembled WGS sequence"/>
</dbReference>
<comment type="similarity">
    <text evidence="2">Belongs to the DegT/DnrJ/EryC1 family.</text>
</comment>